<dbReference type="AlphaFoldDB" id="A0AB38ECB3"/>
<proteinExistence type="predicted"/>
<accession>A0AB38ECB3</accession>
<evidence type="ECO:0000313" key="1">
    <source>
        <dbReference type="EMBL" id="SOQ08521.1"/>
    </source>
</evidence>
<reference evidence="1 2" key="1">
    <citation type="submission" date="2017-11" db="EMBL/GenBank/DDBJ databases">
        <authorList>
            <person name="Blom J."/>
        </authorList>
    </citation>
    <scope>NUCLEOTIDE SEQUENCE [LARGE SCALE GENOMIC DNA]</scope>
    <source>
        <strain evidence="1">NCPPB 2254</strain>
    </source>
</reference>
<evidence type="ECO:0000313" key="2">
    <source>
        <dbReference type="Proteomes" id="UP000237580"/>
    </source>
</evidence>
<organism evidence="1 2">
    <name type="scientific">Pseudomonas syringae pv. persicae</name>
    <dbReference type="NCBI Taxonomy" id="237306"/>
    <lineage>
        <taxon>Bacteria</taxon>
        <taxon>Pseudomonadati</taxon>
        <taxon>Pseudomonadota</taxon>
        <taxon>Gammaproteobacteria</taxon>
        <taxon>Pseudomonadales</taxon>
        <taxon>Pseudomonadaceae</taxon>
        <taxon>Pseudomonas</taxon>
    </lineage>
</organism>
<gene>
    <name evidence="1" type="ORF">NCPPB2254_01871</name>
</gene>
<sequence>MGFDRCEGEPFAETHIVTYALGRVHGSAANQPGRMRFVSRRLQVGDQIATHFLDAALSEWQVINQLPVERVNPDVESSSKNSDVRHRTVVGFRLLAVLARSG</sequence>
<dbReference type="Proteomes" id="UP000237580">
    <property type="component" value="Unassembled WGS sequence"/>
</dbReference>
<name>A0AB38ECB3_9PSED</name>
<protein>
    <submittedName>
        <fullName evidence="1">Uncharacterized protein</fullName>
    </submittedName>
</protein>
<dbReference type="EMBL" id="ODAM01000054">
    <property type="protein sequence ID" value="SOQ08521.1"/>
    <property type="molecule type" value="Genomic_DNA"/>
</dbReference>
<comment type="caution">
    <text evidence="1">The sequence shown here is derived from an EMBL/GenBank/DDBJ whole genome shotgun (WGS) entry which is preliminary data.</text>
</comment>